<keyword evidence="3" id="KW-1185">Reference proteome</keyword>
<dbReference type="InterPro" id="IPR012337">
    <property type="entry name" value="RNaseH-like_sf"/>
</dbReference>
<dbReference type="NCBIfam" id="NF033516">
    <property type="entry name" value="transpos_IS3"/>
    <property type="match status" value="1"/>
</dbReference>
<comment type="caution">
    <text evidence="2">The sequence shown here is derived from an EMBL/GenBank/DDBJ whole genome shotgun (WGS) entry which is preliminary data.</text>
</comment>
<dbReference type="Gene3D" id="3.30.420.10">
    <property type="entry name" value="Ribonuclease H-like superfamily/Ribonuclease H"/>
    <property type="match status" value="1"/>
</dbReference>
<dbReference type="InterPro" id="IPR025948">
    <property type="entry name" value="HTH-like_dom"/>
</dbReference>
<dbReference type="RefSeq" id="WP_168110266.1">
    <property type="nucleotide sequence ID" value="NZ_VTOX01000017.1"/>
</dbReference>
<name>A0A7X6DL09_9BURK</name>
<dbReference type="InterPro" id="IPR001584">
    <property type="entry name" value="Integrase_cat-core"/>
</dbReference>
<evidence type="ECO:0000313" key="2">
    <source>
        <dbReference type="EMBL" id="NKE69122.1"/>
    </source>
</evidence>
<dbReference type="InterPro" id="IPR050900">
    <property type="entry name" value="Transposase_IS3/IS150/IS904"/>
</dbReference>
<proteinExistence type="predicted"/>
<sequence length="285" mass="32979">MEANRQTYPVQMMCDLHGVSRAGFYAWVRREASERQRTDEDLIERVRQVHADSRGYYGSPRVAGQLRLDGMNVGRRRVARLMRLAGLQGRSARLYRHSKVLQRAFYAGVPYRAEAARTASHDQVWVGDVTYLKVAGQWRYMAAVMDKHSRRIVGWSLSGRRDAALTTEALRRSAKSRSISPGVLFHSDRGIEFANFEFRAQLQRLGMVQSMNRPGKMNDNAHMESFFHSMKCEELYGKRFETEQLLRSTLSSYIRFYNERRLHSSLQYLPPAAYERRENGATSVN</sequence>
<dbReference type="InterPro" id="IPR036397">
    <property type="entry name" value="RNaseH_sf"/>
</dbReference>
<evidence type="ECO:0000259" key="1">
    <source>
        <dbReference type="PROSITE" id="PS50994"/>
    </source>
</evidence>
<dbReference type="Pfam" id="PF13333">
    <property type="entry name" value="rve_2"/>
    <property type="match status" value="1"/>
</dbReference>
<dbReference type="PANTHER" id="PTHR46889:SF4">
    <property type="entry name" value="TRANSPOSASE INSO FOR INSERTION SEQUENCE ELEMENT IS911B-RELATED"/>
    <property type="match status" value="1"/>
</dbReference>
<dbReference type="EMBL" id="VTOX01000017">
    <property type="protein sequence ID" value="NKE69122.1"/>
    <property type="molecule type" value="Genomic_DNA"/>
</dbReference>
<accession>A0A7X6DL09</accession>
<dbReference type="GO" id="GO:0003676">
    <property type="term" value="F:nucleic acid binding"/>
    <property type="evidence" value="ECO:0007669"/>
    <property type="project" value="InterPro"/>
</dbReference>
<dbReference type="PROSITE" id="PS50994">
    <property type="entry name" value="INTEGRASE"/>
    <property type="match status" value="1"/>
</dbReference>
<dbReference type="InterPro" id="IPR048020">
    <property type="entry name" value="Transpos_IS3"/>
</dbReference>
<dbReference type="PANTHER" id="PTHR46889">
    <property type="entry name" value="TRANSPOSASE INSF FOR INSERTION SEQUENCE IS3B-RELATED"/>
    <property type="match status" value="1"/>
</dbReference>
<feature type="domain" description="Integrase catalytic" evidence="1">
    <location>
        <begin position="106"/>
        <end position="278"/>
    </location>
</feature>
<dbReference type="SUPFAM" id="SSF53098">
    <property type="entry name" value="Ribonuclease H-like"/>
    <property type="match status" value="1"/>
</dbReference>
<organism evidence="2 3">
    <name type="scientific">Ramlibacter lithotrophicus</name>
    <dbReference type="NCBI Taxonomy" id="2606681"/>
    <lineage>
        <taxon>Bacteria</taxon>
        <taxon>Pseudomonadati</taxon>
        <taxon>Pseudomonadota</taxon>
        <taxon>Betaproteobacteria</taxon>
        <taxon>Burkholderiales</taxon>
        <taxon>Comamonadaceae</taxon>
        <taxon>Ramlibacter</taxon>
    </lineage>
</organism>
<evidence type="ECO:0000313" key="3">
    <source>
        <dbReference type="Proteomes" id="UP000521868"/>
    </source>
</evidence>
<dbReference type="Pfam" id="PF13276">
    <property type="entry name" value="HTH_21"/>
    <property type="match status" value="1"/>
</dbReference>
<reference evidence="2 3" key="1">
    <citation type="journal article" date="2020" name="Nature">
        <title>Bacterial chemolithoautotrophy via manganese oxidation.</title>
        <authorList>
            <person name="Yu H."/>
            <person name="Leadbetter J.R."/>
        </authorList>
    </citation>
    <scope>NUCLEOTIDE SEQUENCE [LARGE SCALE GENOMIC DNA]</scope>
    <source>
        <strain evidence="2 3">RBP-1</strain>
    </source>
</reference>
<dbReference type="GO" id="GO:0015074">
    <property type="term" value="P:DNA integration"/>
    <property type="evidence" value="ECO:0007669"/>
    <property type="project" value="InterPro"/>
</dbReference>
<dbReference type="Proteomes" id="UP000521868">
    <property type="component" value="Unassembled WGS sequence"/>
</dbReference>
<gene>
    <name evidence="2" type="ORF">RAMLITH_25240</name>
</gene>
<dbReference type="AlphaFoldDB" id="A0A7X6DL09"/>
<protein>
    <submittedName>
        <fullName evidence="2">IS3 family transposase</fullName>
    </submittedName>
</protein>
<dbReference type="Pfam" id="PF00665">
    <property type="entry name" value="rve"/>
    <property type="match status" value="1"/>
</dbReference>